<dbReference type="Proteomes" id="UP000615446">
    <property type="component" value="Unassembled WGS sequence"/>
</dbReference>
<keyword evidence="1" id="KW-0808">Transferase</keyword>
<accession>A0A8H3LQW9</accession>
<dbReference type="PANTHER" id="PTHR45011">
    <property type="entry name" value="DAP3-BINDING CELL DEATH ENHANCER 1"/>
    <property type="match status" value="1"/>
</dbReference>
<dbReference type="Gene3D" id="1.25.40.10">
    <property type="entry name" value="Tetratricopeptide repeat domain"/>
    <property type="match status" value="2"/>
</dbReference>
<evidence type="ECO:0000313" key="2">
    <source>
        <dbReference type="Proteomes" id="UP000615446"/>
    </source>
</evidence>
<dbReference type="SUPFAM" id="SSF81901">
    <property type="entry name" value="HCP-like"/>
    <property type="match status" value="1"/>
</dbReference>
<dbReference type="Pfam" id="PF08238">
    <property type="entry name" value="Sel1"/>
    <property type="match status" value="4"/>
</dbReference>
<reference evidence="1" key="1">
    <citation type="submission" date="2019-10" db="EMBL/GenBank/DDBJ databases">
        <title>Conservation and host-specific expression of non-tandemly repeated heterogenous ribosome RNA gene in arbuscular mycorrhizal fungi.</title>
        <authorList>
            <person name="Maeda T."/>
            <person name="Kobayashi Y."/>
            <person name="Nakagawa T."/>
            <person name="Ezawa T."/>
            <person name="Yamaguchi K."/>
            <person name="Bino T."/>
            <person name="Nishimoto Y."/>
            <person name="Shigenobu S."/>
            <person name="Kawaguchi M."/>
        </authorList>
    </citation>
    <scope>NUCLEOTIDE SEQUENCE</scope>
    <source>
        <strain evidence="1">HR1</strain>
    </source>
</reference>
<protein>
    <submittedName>
        <fullName evidence="1">Kinase-like domain-containing protein</fullName>
    </submittedName>
</protein>
<comment type="caution">
    <text evidence="1">The sequence shown here is derived from an EMBL/GenBank/DDBJ whole genome shotgun (WGS) entry which is preliminary data.</text>
</comment>
<evidence type="ECO:0000313" key="1">
    <source>
        <dbReference type="EMBL" id="GES91007.1"/>
    </source>
</evidence>
<dbReference type="AlphaFoldDB" id="A0A8H3LQW9"/>
<gene>
    <name evidence="1" type="ORF">RCL2_001784000</name>
</gene>
<organism evidence="1 2">
    <name type="scientific">Rhizophagus clarus</name>
    <dbReference type="NCBI Taxonomy" id="94130"/>
    <lineage>
        <taxon>Eukaryota</taxon>
        <taxon>Fungi</taxon>
        <taxon>Fungi incertae sedis</taxon>
        <taxon>Mucoromycota</taxon>
        <taxon>Glomeromycotina</taxon>
        <taxon>Glomeromycetes</taxon>
        <taxon>Glomerales</taxon>
        <taxon>Glomeraceae</taxon>
        <taxon>Rhizophagus</taxon>
    </lineage>
</organism>
<proteinExistence type="predicted"/>
<dbReference type="InterPro" id="IPR006597">
    <property type="entry name" value="Sel1-like"/>
</dbReference>
<dbReference type="InterPro" id="IPR011990">
    <property type="entry name" value="TPR-like_helical_dom_sf"/>
</dbReference>
<name>A0A8H3LQW9_9GLOM</name>
<dbReference type="GO" id="GO:0016301">
    <property type="term" value="F:kinase activity"/>
    <property type="evidence" value="ECO:0007669"/>
    <property type="project" value="UniProtKB-KW"/>
</dbReference>
<dbReference type="OrthoDB" id="2425131at2759"/>
<dbReference type="InterPro" id="IPR052748">
    <property type="entry name" value="ISR_Activator"/>
</dbReference>
<dbReference type="PANTHER" id="PTHR45011:SF1">
    <property type="entry name" value="DAP3-BINDING CELL DEATH ENHANCER 1"/>
    <property type="match status" value="1"/>
</dbReference>
<keyword evidence="1" id="KW-0418">Kinase</keyword>
<dbReference type="SMART" id="SM00671">
    <property type="entry name" value="SEL1"/>
    <property type="match status" value="4"/>
</dbReference>
<sequence length="237" mass="27277">MNMKEFEPTTKSINESIFEEDLGIVIDEFVKLDFKEVNKGKEVNMRKQFFFDYFNDLKIKIQEIYSWLLNNQDDPNSAYLLGGINLLGCCYDSGIGTDIDKEKAFELYQKAANLGNSHGISNLGWYYEKGFIACIDKKKAFELYQRAADLGNSHGIRNLGRCYEKGIGIDVNKQEAFELYQKAANLGNRFAQYNLALMYEKGDVIEIDINQAIYWYKKSAEQGYQYAQNKLKSILNG</sequence>
<dbReference type="EMBL" id="BLAL01000197">
    <property type="protein sequence ID" value="GES91007.1"/>
    <property type="molecule type" value="Genomic_DNA"/>
</dbReference>